<dbReference type="Proteomes" id="UP000055035">
    <property type="component" value="Unassembled WGS sequence"/>
</dbReference>
<dbReference type="AlphaFoldDB" id="A0A0W0VH41"/>
<accession>A0A0W0VH41</accession>
<proteinExistence type="predicted"/>
<organism evidence="2 3">
    <name type="scientific">Legionella jordanis</name>
    <dbReference type="NCBI Taxonomy" id="456"/>
    <lineage>
        <taxon>Bacteria</taxon>
        <taxon>Pseudomonadati</taxon>
        <taxon>Pseudomonadota</taxon>
        <taxon>Gammaproteobacteria</taxon>
        <taxon>Legionellales</taxon>
        <taxon>Legionellaceae</taxon>
        <taxon>Legionella</taxon>
    </lineage>
</organism>
<sequence length="315" mass="35244">MYSFKDAQINAYVTQARTIALIKGNSSILYPFYTSSGENSKSKDTWFPYMGYLDYPDGDSSKGEVFMVKPVNRTVSTESAAIIKKYLAEEEAKAFINSPDPDEDTVKTIEKLAPGAAKILYSGLDPDEELTAIIKQHFEGVAESFINRMGNDEALAISCSLGGGVWEKYPEMRDEIMSATPTAKFIKPIEKITYTESPIRNMSAEEKKQLVDFEGTVCKGKVKKSHAEMASHMESLIQKESQRFVSKYFIPAKKDFPSTQEANQLLQLTHAQEVRDRYANSVTHLVQMHRNKEKAEEKKASAPVINQPDEGGLNP</sequence>
<evidence type="ECO:0000313" key="3">
    <source>
        <dbReference type="Proteomes" id="UP000055035"/>
    </source>
</evidence>
<name>A0A0W0VH41_9GAMM</name>
<reference evidence="2 3" key="1">
    <citation type="submission" date="2015-11" db="EMBL/GenBank/DDBJ databases">
        <title>Genomic analysis of 38 Legionella species identifies large and diverse effector repertoires.</title>
        <authorList>
            <person name="Burstein D."/>
            <person name="Amaro F."/>
            <person name="Zusman T."/>
            <person name="Lifshitz Z."/>
            <person name="Cohen O."/>
            <person name="Gilbert J.A."/>
            <person name="Pupko T."/>
            <person name="Shuman H.A."/>
            <person name="Segal G."/>
        </authorList>
    </citation>
    <scope>NUCLEOTIDE SEQUENCE [LARGE SCALE GENOMIC DNA]</scope>
    <source>
        <strain evidence="2 3">BL-540</strain>
    </source>
</reference>
<feature type="region of interest" description="Disordered" evidence="1">
    <location>
        <begin position="289"/>
        <end position="315"/>
    </location>
</feature>
<evidence type="ECO:0000313" key="2">
    <source>
        <dbReference type="EMBL" id="KTD19094.1"/>
    </source>
</evidence>
<dbReference type="RefSeq" id="WP_058469656.1">
    <property type="nucleotide sequence ID" value="NZ_CAAAIC010000014.1"/>
</dbReference>
<protein>
    <submittedName>
        <fullName evidence="2">Uncharacterized protein</fullName>
    </submittedName>
</protein>
<keyword evidence="3" id="KW-1185">Reference proteome</keyword>
<comment type="caution">
    <text evidence="2">The sequence shown here is derived from an EMBL/GenBank/DDBJ whole genome shotgun (WGS) entry which is preliminary data.</text>
</comment>
<gene>
    <name evidence="2" type="ORF">Ljor_0060</name>
</gene>
<evidence type="ECO:0000256" key="1">
    <source>
        <dbReference type="SAM" id="MobiDB-lite"/>
    </source>
</evidence>
<dbReference type="EMBL" id="LNYJ01000002">
    <property type="protein sequence ID" value="KTD19094.1"/>
    <property type="molecule type" value="Genomic_DNA"/>
</dbReference>
<dbReference type="PATRIC" id="fig|456.5.peg.71"/>